<dbReference type="AlphaFoldDB" id="A0A1H9VKC9"/>
<evidence type="ECO:0000256" key="1">
    <source>
        <dbReference type="SAM" id="Phobius"/>
    </source>
</evidence>
<evidence type="ECO:0008006" key="4">
    <source>
        <dbReference type="Google" id="ProtNLM"/>
    </source>
</evidence>
<dbReference type="OrthoDB" id="2427220at2"/>
<protein>
    <recommendedName>
        <fullName evidence="4">Yip1 domain-containing protein</fullName>
    </recommendedName>
</protein>
<name>A0A1H9VKC9_9BACI</name>
<dbReference type="Proteomes" id="UP000198571">
    <property type="component" value="Unassembled WGS sequence"/>
</dbReference>
<evidence type="ECO:0000313" key="3">
    <source>
        <dbReference type="Proteomes" id="UP000198571"/>
    </source>
</evidence>
<feature type="transmembrane region" description="Helical" evidence="1">
    <location>
        <begin position="28"/>
        <end position="52"/>
    </location>
</feature>
<proteinExistence type="predicted"/>
<reference evidence="3" key="1">
    <citation type="submission" date="2016-10" db="EMBL/GenBank/DDBJ databases">
        <authorList>
            <person name="Varghese N."/>
            <person name="Submissions S."/>
        </authorList>
    </citation>
    <scope>NUCLEOTIDE SEQUENCE [LARGE SCALE GENOMIC DNA]</scope>
    <source>
        <strain evidence="3">S9</strain>
    </source>
</reference>
<keyword evidence="1" id="KW-0812">Transmembrane</keyword>
<organism evidence="2 3">
    <name type="scientific">Salipaludibacillus aurantiacus</name>
    <dbReference type="NCBI Taxonomy" id="1601833"/>
    <lineage>
        <taxon>Bacteria</taxon>
        <taxon>Bacillati</taxon>
        <taxon>Bacillota</taxon>
        <taxon>Bacilli</taxon>
        <taxon>Bacillales</taxon>
        <taxon>Bacillaceae</taxon>
    </lineage>
</organism>
<sequence>MIGKMITLHSPAFQAFIRAPKSAVYTRLIVIMLGIVYGLSGIAANAAFIASFESAMLRNALVPLIFILFGLFSVWLTRLGLAVLLWAGAKGFGGPGKISELNRTAGVALIPGIMALPALTGMSAGLLITIALIIGVIWMYFICVKIHEVTQGFAPWKAYGSVFAVFIFFASIFYIIMPQGAIN</sequence>
<keyword evidence="3" id="KW-1185">Reference proteome</keyword>
<feature type="transmembrane region" description="Helical" evidence="1">
    <location>
        <begin position="156"/>
        <end position="177"/>
    </location>
</feature>
<feature type="transmembrane region" description="Helical" evidence="1">
    <location>
        <begin position="64"/>
        <end position="89"/>
    </location>
</feature>
<dbReference type="EMBL" id="FOGT01000011">
    <property type="protein sequence ID" value="SES21961.1"/>
    <property type="molecule type" value="Genomic_DNA"/>
</dbReference>
<dbReference type="RefSeq" id="WP_093053370.1">
    <property type="nucleotide sequence ID" value="NZ_FOGT01000011.1"/>
</dbReference>
<feature type="transmembrane region" description="Helical" evidence="1">
    <location>
        <begin position="125"/>
        <end position="144"/>
    </location>
</feature>
<accession>A0A1H9VKC9</accession>
<feature type="transmembrane region" description="Helical" evidence="1">
    <location>
        <begin position="101"/>
        <end position="119"/>
    </location>
</feature>
<dbReference type="STRING" id="1601833.SAMN05518684_11140"/>
<gene>
    <name evidence="2" type="ORF">SAMN05518684_11140</name>
</gene>
<keyword evidence="1" id="KW-1133">Transmembrane helix</keyword>
<evidence type="ECO:0000313" key="2">
    <source>
        <dbReference type="EMBL" id="SES21961.1"/>
    </source>
</evidence>
<keyword evidence="1" id="KW-0472">Membrane</keyword>